<feature type="non-terminal residue" evidence="3">
    <location>
        <position position="1"/>
    </location>
</feature>
<dbReference type="Pfam" id="PF08711">
    <property type="entry name" value="Med26"/>
    <property type="match status" value="1"/>
</dbReference>
<evidence type="ECO:0000259" key="2">
    <source>
        <dbReference type="PROSITE" id="PS51319"/>
    </source>
</evidence>
<dbReference type="PROSITE" id="PS51319">
    <property type="entry name" value="TFIIS_N"/>
    <property type="match status" value="1"/>
</dbReference>
<dbReference type="Gene3D" id="1.20.930.10">
    <property type="entry name" value="Conserved domain common to transcription factors TFIIS, elongin A, CRSP70"/>
    <property type="match status" value="1"/>
</dbReference>
<dbReference type="OrthoDB" id="696629at2759"/>
<keyword evidence="4" id="KW-1185">Reference proteome</keyword>
<dbReference type="AlphaFoldDB" id="A0A5J9WCG8"/>
<dbReference type="InterPro" id="IPR017923">
    <property type="entry name" value="TFIIS_N"/>
</dbReference>
<feature type="domain" description="TFIIS N-terminal" evidence="2">
    <location>
        <begin position="64"/>
        <end position="129"/>
    </location>
</feature>
<dbReference type="PANTHER" id="PTHR47853">
    <property type="entry name" value="EXPRESSED PROTEIN"/>
    <property type="match status" value="1"/>
</dbReference>
<keyword evidence="1" id="KW-0539">Nucleus</keyword>
<evidence type="ECO:0000256" key="1">
    <source>
        <dbReference type="PROSITE-ProRule" id="PRU00649"/>
    </source>
</evidence>
<dbReference type="Proteomes" id="UP000324897">
    <property type="component" value="Chromosome 5"/>
</dbReference>
<dbReference type="EMBL" id="RWGY01000004">
    <property type="protein sequence ID" value="TVU45100.1"/>
    <property type="molecule type" value="Genomic_DNA"/>
</dbReference>
<sequence>MAGYTPLRRWRQFFPAFDAIHGAIEATDPAVLAKDELGCARVLQGFTAEVAQLLRDSAWNDPAERFCVILDDLMVEYLVTLRTVPVAPSVLASTGVAKAVGALYEHQSEKIRGLAREIVGGWREAVEKELGRAMEGLLIGQDLKPVVPVAGEKKTASVVRNNRGTVPEAWRWLVAKGPIPYCYTHLALPSEAKAMAAHSPLRRWKRFFAAFDAAIVASGGEDAHECVVVLRKGKVDIVQNLCGDAVEDLCRILDDVMFEYLVALTRRRRCP</sequence>
<dbReference type="PANTHER" id="PTHR47853:SF1">
    <property type="entry name" value="EXPRESSED PROTEIN"/>
    <property type="match status" value="1"/>
</dbReference>
<gene>
    <name evidence="3" type="ORF">EJB05_04573</name>
</gene>
<accession>A0A5J9WCG8</accession>
<name>A0A5J9WCG8_9POAL</name>
<evidence type="ECO:0000313" key="3">
    <source>
        <dbReference type="EMBL" id="TVU45100.1"/>
    </source>
</evidence>
<dbReference type="Gramene" id="TVU45100">
    <property type="protein sequence ID" value="TVU45100"/>
    <property type="gene ID" value="EJB05_04573"/>
</dbReference>
<reference evidence="3 4" key="1">
    <citation type="journal article" date="2019" name="Sci. Rep.">
        <title>A high-quality genome of Eragrostis curvula grass provides insights into Poaceae evolution and supports new strategies to enhance forage quality.</title>
        <authorList>
            <person name="Carballo J."/>
            <person name="Santos B.A.C.M."/>
            <person name="Zappacosta D."/>
            <person name="Garbus I."/>
            <person name="Selva J.P."/>
            <person name="Gallo C.A."/>
            <person name="Diaz A."/>
            <person name="Albertini E."/>
            <person name="Caccamo M."/>
            <person name="Echenique V."/>
        </authorList>
    </citation>
    <scope>NUCLEOTIDE SEQUENCE [LARGE SCALE GENOMIC DNA]</scope>
    <source>
        <strain evidence="4">cv. Victoria</strain>
        <tissue evidence="3">Leaf</tissue>
    </source>
</reference>
<protein>
    <recommendedName>
        <fullName evidence="2">TFIIS N-terminal domain-containing protein</fullName>
    </recommendedName>
</protein>
<evidence type="ECO:0000313" key="4">
    <source>
        <dbReference type="Proteomes" id="UP000324897"/>
    </source>
</evidence>
<comment type="subcellular location">
    <subcellularLocation>
        <location evidence="1">Nucleus</location>
    </subcellularLocation>
</comment>
<comment type="caution">
    <text evidence="3">The sequence shown here is derived from an EMBL/GenBank/DDBJ whole genome shotgun (WGS) entry which is preliminary data.</text>
</comment>
<dbReference type="GO" id="GO:0005634">
    <property type="term" value="C:nucleus"/>
    <property type="evidence" value="ECO:0007669"/>
    <property type="project" value="UniProtKB-SubCell"/>
</dbReference>
<dbReference type="SUPFAM" id="SSF47676">
    <property type="entry name" value="Conserved domain common to transcription factors TFIIS, elongin A, CRSP70"/>
    <property type="match status" value="1"/>
</dbReference>
<proteinExistence type="predicted"/>
<organism evidence="3 4">
    <name type="scientific">Eragrostis curvula</name>
    <name type="common">weeping love grass</name>
    <dbReference type="NCBI Taxonomy" id="38414"/>
    <lineage>
        <taxon>Eukaryota</taxon>
        <taxon>Viridiplantae</taxon>
        <taxon>Streptophyta</taxon>
        <taxon>Embryophyta</taxon>
        <taxon>Tracheophyta</taxon>
        <taxon>Spermatophyta</taxon>
        <taxon>Magnoliopsida</taxon>
        <taxon>Liliopsida</taxon>
        <taxon>Poales</taxon>
        <taxon>Poaceae</taxon>
        <taxon>PACMAD clade</taxon>
        <taxon>Chloridoideae</taxon>
        <taxon>Eragrostideae</taxon>
        <taxon>Eragrostidinae</taxon>
        <taxon>Eragrostis</taxon>
    </lineage>
</organism>
<dbReference type="InterPro" id="IPR035441">
    <property type="entry name" value="TFIIS/LEDGF_dom_sf"/>
</dbReference>